<proteinExistence type="predicted"/>
<dbReference type="RefSeq" id="WP_109670492.1">
    <property type="nucleotide sequence ID" value="NZ_QGGH01000011.1"/>
</dbReference>
<accession>A0A8E3B3F8</accession>
<name>A0A8E3B3F8_RHILI</name>
<dbReference type="GeneID" id="61054918"/>
<evidence type="ECO:0000313" key="2">
    <source>
        <dbReference type="EMBL" id="PWJ88422.1"/>
    </source>
</evidence>
<comment type="caution">
    <text evidence="2">The sequence shown here is derived from an EMBL/GenBank/DDBJ whole genome shotgun (WGS) entry which is preliminary data.</text>
</comment>
<dbReference type="InterPro" id="IPR001387">
    <property type="entry name" value="Cro/C1-type_HTH"/>
</dbReference>
<dbReference type="SUPFAM" id="SSF47413">
    <property type="entry name" value="lambda repressor-like DNA-binding domains"/>
    <property type="match status" value="1"/>
</dbReference>
<dbReference type="InterPro" id="IPR010982">
    <property type="entry name" value="Lambda_DNA-bd_dom_sf"/>
</dbReference>
<gene>
    <name evidence="2" type="ORF">C8D77_111145</name>
</gene>
<dbReference type="CDD" id="cd00093">
    <property type="entry name" value="HTH_XRE"/>
    <property type="match status" value="1"/>
</dbReference>
<dbReference type="PROSITE" id="PS50943">
    <property type="entry name" value="HTH_CROC1"/>
    <property type="match status" value="1"/>
</dbReference>
<dbReference type="SMART" id="SM00530">
    <property type="entry name" value="HTH_XRE"/>
    <property type="match status" value="1"/>
</dbReference>
<dbReference type="GO" id="GO:0003677">
    <property type="term" value="F:DNA binding"/>
    <property type="evidence" value="ECO:0007669"/>
    <property type="project" value="InterPro"/>
</dbReference>
<dbReference type="Gene3D" id="1.10.260.40">
    <property type="entry name" value="lambda repressor-like DNA-binding domains"/>
    <property type="match status" value="1"/>
</dbReference>
<dbReference type="Pfam" id="PF01381">
    <property type="entry name" value="HTH_3"/>
    <property type="match status" value="1"/>
</dbReference>
<organism evidence="2 3">
    <name type="scientific">Rhizobium loti</name>
    <name type="common">Mesorhizobium loti</name>
    <dbReference type="NCBI Taxonomy" id="381"/>
    <lineage>
        <taxon>Bacteria</taxon>
        <taxon>Pseudomonadati</taxon>
        <taxon>Pseudomonadota</taxon>
        <taxon>Alphaproteobacteria</taxon>
        <taxon>Hyphomicrobiales</taxon>
        <taxon>Phyllobacteriaceae</taxon>
        <taxon>Mesorhizobium</taxon>
    </lineage>
</organism>
<feature type="domain" description="HTH cro/C1-type" evidence="1">
    <location>
        <begin position="8"/>
        <end position="50"/>
    </location>
</feature>
<reference evidence="2 3" key="1">
    <citation type="submission" date="2018-05" db="EMBL/GenBank/DDBJ databases">
        <title>Genomic Encyclopedia of Type Strains, Phase IV (KMG-IV): sequencing the most valuable type-strain genomes for metagenomic binning, comparative biology and taxonomic classification.</title>
        <authorList>
            <person name="Goeker M."/>
        </authorList>
    </citation>
    <scope>NUCLEOTIDE SEQUENCE [LARGE SCALE GENOMIC DNA]</scope>
    <source>
        <strain evidence="2 3">DSM 2626</strain>
    </source>
</reference>
<dbReference type="EMBL" id="QGGH01000011">
    <property type="protein sequence ID" value="PWJ88422.1"/>
    <property type="molecule type" value="Genomic_DNA"/>
</dbReference>
<evidence type="ECO:0000259" key="1">
    <source>
        <dbReference type="PROSITE" id="PS50943"/>
    </source>
</evidence>
<protein>
    <submittedName>
        <fullName evidence="2">Helix-turn-helix protein</fullName>
    </submittedName>
</protein>
<evidence type="ECO:0000313" key="3">
    <source>
        <dbReference type="Proteomes" id="UP000245631"/>
    </source>
</evidence>
<dbReference type="AlphaFoldDB" id="A0A8E3B3F8"/>
<dbReference type="Proteomes" id="UP000245631">
    <property type="component" value="Unassembled WGS sequence"/>
</dbReference>
<sequence>MEEFDHPLKRWRIERGLKAADVAAKIRSTRQAVSRYESGRRPKQPYLDRIVVMTDGEVTASDWLGKEAADVVAKRQASA</sequence>